<dbReference type="Proteomes" id="UP000051491">
    <property type="component" value="Unassembled WGS sequence"/>
</dbReference>
<keyword evidence="3" id="KW-0378">Hydrolase</keyword>
<reference evidence="2 4" key="1">
    <citation type="journal article" date="2015" name="Genome Announc.">
        <title>Expanding the biotechnology potential of lactobacilli through comparative genomics of 213 strains and associated genera.</title>
        <authorList>
            <person name="Sun Z."/>
            <person name="Harris H.M."/>
            <person name="McCann A."/>
            <person name="Guo C."/>
            <person name="Argimon S."/>
            <person name="Zhang W."/>
            <person name="Yang X."/>
            <person name="Jeffery I.B."/>
            <person name="Cooney J.C."/>
            <person name="Kagawa T.F."/>
            <person name="Liu W."/>
            <person name="Song Y."/>
            <person name="Salvetti E."/>
            <person name="Wrobel A."/>
            <person name="Rasinkangas P."/>
            <person name="Parkhill J."/>
            <person name="Rea M.C."/>
            <person name="O'Sullivan O."/>
            <person name="Ritari J."/>
            <person name="Douillard F.P."/>
            <person name="Paul Ross R."/>
            <person name="Yang R."/>
            <person name="Briner A.E."/>
            <person name="Felis G.E."/>
            <person name="de Vos W.M."/>
            <person name="Barrangou R."/>
            <person name="Klaenhammer T.R."/>
            <person name="Caufield P.W."/>
            <person name="Cui Y."/>
            <person name="Zhang H."/>
            <person name="O'Toole P.W."/>
        </authorList>
    </citation>
    <scope>NUCLEOTIDE SEQUENCE [LARGE SCALE GENOMIC DNA]</scope>
    <source>
        <strain evidence="2 4">DSM 15353</strain>
    </source>
</reference>
<dbReference type="RefSeq" id="WP_010498717.1">
    <property type="nucleotide sequence ID" value="NZ_JQBK01000083.1"/>
</dbReference>
<dbReference type="KEGG" id="laca:LAC1533_0396"/>
<dbReference type="OrthoDB" id="9770388at2"/>
<dbReference type="SUPFAM" id="SSF56266">
    <property type="entry name" value="DmpA/ArgJ-like"/>
    <property type="match status" value="1"/>
</dbReference>
<proteinExistence type="inferred from homology"/>
<evidence type="ECO:0000256" key="1">
    <source>
        <dbReference type="ARBA" id="ARBA00007068"/>
    </source>
</evidence>
<evidence type="ECO:0000313" key="4">
    <source>
        <dbReference type="Proteomes" id="UP000051491"/>
    </source>
</evidence>
<dbReference type="AlphaFoldDB" id="A0A0R2JVM2"/>
<dbReference type="EMBL" id="LT630287">
    <property type="protein sequence ID" value="SFV39816.1"/>
    <property type="molecule type" value="Genomic_DNA"/>
</dbReference>
<reference evidence="3" key="3">
    <citation type="submission" date="2016-11" db="EMBL/GenBank/DDBJ databases">
        <authorList>
            <person name="Jaros S."/>
            <person name="Januszkiewicz K."/>
            <person name="Wedrychowicz H."/>
        </authorList>
    </citation>
    <scope>NUCLEOTIDE SEQUENCE [LARGE SCALE GENOMIC DNA]</scope>
    <source>
        <strain evidence="3">ACA-DC 1533</strain>
    </source>
</reference>
<dbReference type="EC" id="3.4.11.19" evidence="3"/>
<organism evidence="2 4">
    <name type="scientific">Ligilactobacillus acidipiscis</name>
    <dbReference type="NCBI Taxonomy" id="89059"/>
    <lineage>
        <taxon>Bacteria</taxon>
        <taxon>Bacillati</taxon>
        <taxon>Bacillota</taxon>
        <taxon>Bacilli</taxon>
        <taxon>Lactobacillales</taxon>
        <taxon>Lactobacillaceae</taxon>
        <taxon>Ligilactobacillus</taxon>
    </lineage>
</organism>
<dbReference type="InterPro" id="IPR016117">
    <property type="entry name" value="ArgJ-like_dom_sf"/>
</dbReference>
<dbReference type="EMBL" id="JQBK01000083">
    <property type="protein sequence ID" value="KRN81121.1"/>
    <property type="molecule type" value="Genomic_DNA"/>
</dbReference>
<evidence type="ECO:0000313" key="3">
    <source>
        <dbReference type="EMBL" id="SFV39816.1"/>
    </source>
</evidence>
<evidence type="ECO:0000313" key="2">
    <source>
        <dbReference type="EMBL" id="KRN81121.1"/>
    </source>
</evidence>
<dbReference type="PANTHER" id="PTHR36512">
    <property type="entry name" value="D-AMINOPEPTIDASE"/>
    <property type="match status" value="1"/>
</dbReference>
<dbReference type="PANTHER" id="PTHR36512:SF3">
    <property type="entry name" value="BLR5678 PROTEIN"/>
    <property type="match status" value="1"/>
</dbReference>
<name>A0A0R2JVM2_9LACO</name>
<protein>
    <submittedName>
        <fullName evidence="3">D-aminopeptidase</fullName>
        <ecNumber evidence="3">3.4.11.19</ecNumber>
    </submittedName>
    <submittedName>
        <fullName evidence="2">Peptidase S58 DmpA</fullName>
    </submittedName>
</protein>
<comment type="similarity">
    <text evidence="1">Belongs to the peptidase S58 family.</text>
</comment>
<keyword evidence="3" id="KW-0645">Protease</keyword>
<dbReference type="Pfam" id="PF03576">
    <property type="entry name" value="Peptidase_S58"/>
    <property type="match status" value="1"/>
</dbReference>
<dbReference type="GeneID" id="95348483"/>
<dbReference type="Gene3D" id="3.60.70.12">
    <property type="entry name" value="L-amino peptidase D-ALA esterase/amidase"/>
    <property type="match status" value="1"/>
</dbReference>
<reference evidence="5" key="2">
    <citation type="submission" date="2016-11" db="EMBL/GenBank/DDBJ databases">
        <authorList>
            <person name="Papadimitriou K."/>
        </authorList>
    </citation>
    <scope>NUCLEOTIDE SEQUENCE [LARGE SCALE GENOMIC DNA]</scope>
    <source>
        <strain evidence="5">ACA-DC 1533</strain>
    </source>
</reference>
<dbReference type="GO" id="GO:0004177">
    <property type="term" value="F:aminopeptidase activity"/>
    <property type="evidence" value="ECO:0007669"/>
    <property type="project" value="UniProtKB-KW"/>
</dbReference>
<evidence type="ECO:0000313" key="5">
    <source>
        <dbReference type="Proteomes" id="UP000190935"/>
    </source>
</evidence>
<sequence>MGLNKEFLDQISGTKPGENNLITDVPGVTVGQHTIITGRLKTGVTIVVPTMDNVFEHKLAAADQVINGFGKSTGLVQVEELGTLETPIVLTNTLSVGVGYNYLVKKALAENEEIGLATGTVNPVVMECNDGAVNNIRDLGVTEEGFARAFADRGERFEEGCVGGGTGMCCYDLKGGIGSASRQIEIDGQTFTMGALVMSNYGYVSDLDIYDHQVGHKISQLPEYHKRDEDGSIITIIATDIPFNSRQLKRIAKRSSVGITRTGSFIGNDSGEITLAFSTANKIEHSPKQQLSMQKAISDDQMDRYFRMTVAVVEEAILSSLVHAKTTIDRKGQQRLSLADALAKVQLQAQGTDSDVAELQKMLGLI</sequence>
<keyword evidence="3" id="KW-0031">Aminopeptidase</keyword>
<gene>
    <name evidence="2" type="ORF">IV43_GL002108</name>
    <name evidence="3" type="ORF">LAC1533_0396</name>
</gene>
<dbReference type="PATRIC" id="fig|89059.3.peg.2227"/>
<dbReference type="Proteomes" id="UP000190935">
    <property type="component" value="Chromosome I"/>
</dbReference>
<dbReference type="InterPro" id="IPR005321">
    <property type="entry name" value="Peptidase_S58_DmpA"/>
</dbReference>
<dbReference type="STRING" id="89059.LAC1533_0396"/>
<accession>A0A0R2JVM2</accession>